<dbReference type="SUPFAM" id="SSF56935">
    <property type="entry name" value="Porins"/>
    <property type="match status" value="1"/>
</dbReference>
<feature type="domain" description="TonB-dependent receptor-like beta-barrel" evidence="14">
    <location>
        <begin position="279"/>
        <end position="660"/>
    </location>
</feature>
<feature type="domain" description="TonB-dependent receptor plug" evidence="15">
    <location>
        <begin position="55"/>
        <end position="157"/>
    </location>
</feature>
<evidence type="ECO:0000313" key="17">
    <source>
        <dbReference type="Proteomes" id="UP000293296"/>
    </source>
</evidence>
<evidence type="ECO:0000256" key="5">
    <source>
        <dbReference type="ARBA" id="ARBA00022692"/>
    </source>
</evidence>
<sequence>MHALSFFIMLFLLLSGTAFAQDKAAEEKAKIGEIKTHVLEPVTVTATKREERLGKIPASISTVSDVEIEEMGAWKLGEVLDTLPNVWMKNATSGDAIAIRGLTSFDTSIYSPVGLYVDDVPQPLTYMQNLLFLDVERIEVLRGPQGTLYGKNSEAGVVNVVLKKPDNQTRASVFADYGSYNTLRAGGLVSAPLVKDLLYFSGNFVRYQTDGYMHNEYKDDDRAGKNESMLGHGVLRWTPTSAFDLRLTMDASHVDKGIGMLRYETGSNATKRFNVMSDASDDSEENTINPSVTAKYSGEAVEVTSITSYMDYRYQFLSDLDRTSTFKGYSDVDLKQQGITQELRFASPGKQRLTWLVGLFGSSSHSDVQLNRIRSVSAASTYLDTDATESSWAAFGQATYSILDNLRLTAGLRGEYDNAHGGQTSRTGTTSLVGYSKEMDAFEVLPMASLAYDITPRATAYATWSNGFLAGGFNYFSANSLETFYYQPEHTTNYEVGLKTNWFDNKLTANLALFYMDIRDKQVREEDPNGGVGVWKFTNAGRAHSQGVEVELTAKPLAGLELQGGLGYAYTVIDDWTTVTDGVPYSYKGKRLPWAPDLTYHLGAGYSHSSGFFGRADLYGAGTQYFDAENSLSQDGFALVNARVGYAFNHWEVALWGKNIFDVEHATKKVRDSSGDVMVEDGAPQTFGASLTWRF</sequence>
<keyword evidence="13" id="KW-0732">Signal</keyword>
<keyword evidence="7" id="KW-0406">Ion transport</keyword>
<dbReference type="InterPro" id="IPR000531">
    <property type="entry name" value="Beta-barrel_TonB"/>
</dbReference>
<evidence type="ECO:0000256" key="12">
    <source>
        <dbReference type="RuleBase" id="RU003357"/>
    </source>
</evidence>
<evidence type="ECO:0000313" key="16">
    <source>
        <dbReference type="EMBL" id="QAZ67061.1"/>
    </source>
</evidence>
<dbReference type="GO" id="GO:0009279">
    <property type="term" value="C:cell outer membrane"/>
    <property type="evidence" value="ECO:0007669"/>
    <property type="project" value="UniProtKB-SubCell"/>
</dbReference>
<evidence type="ECO:0000256" key="10">
    <source>
        <dbReference type="ARBA" id="ARBA00023237"/>
    </source>
</evidence>
<dbReference type="InterPro" id="IPR012910">
    <property type="entry name" value="Plug_dom"/>
</dbReference>
<dbReference type="AlphaFoldDB" id="A0A4P6HJ05"/>
<accession>A0A4P6HJ05</accession>
<evidence type="ECO:0000256" key="13">
    <source>
        <dbReference type="SAM" id="SignalP"/>
    </source>
</evidence>
<dbReference type="KEGG" id="dcb:C3Y92_07395"/>
<evidence type="ECO:0000256" key="6">
    <source>
        <dbReference type="ARBA" id="ARBA00023004"/>
    </source>
</evidence>
<dbReference type="InterPro" id="IPR039426">
    <property type="entry name" value="TonB-dep_rcpt-like"/>
</dbReference>
<gene>
    <name evidence="16" type="ORF">C3Y92_07395</name>
</gene>
<evidence type="ECO:0000256" key="8">
    <source>
        <dbReference type="ARBA" id="ARBA00023077"/>
    </source>
</evidence>
<keyword evidence="10 11" id="KW-0998">Cell outer membrane</keyword>
<keyword evidence="6" id="KW-0408">Iron</keyword>
<organism evidence="16 17">
    <name type="scientific">Solidesulfovibrio carbinolicus</name>
    <dbReference type="NCBI Taxonomy" id="296842"/>
    <lineage>
        <taxon>Bacteria</taxon>
        <taxon>Pseudomonadati</taxon>
        <taxon>Thermodesulfobacteriota</taxon>
        <taxon>Desulfovibrionia</taxon>
        <taxon>Desulfovibrionales</taxon>
        <taxon>Desulfovibrionaceae</taxon>
        <taxon>Solidesulfovibrio</taxon>
    </lineage>
</organism>
<evidence type="ECO:0000256" key="1">
    <source>
        <dbReference type="ARBA" id="ARBA00004571"/>
    </source>
</evidence>
<protein>
    <submittedName>
        <fullName evidence="16">TonB-dependent receptor</fullName>
    </submittedName>
</protein>
<keyword evidence="9 11" id="KW-0472">Membrane</keyword>
<dbReference type="RefSeq" id="WP_129351265.1">
    <property type="nucleotide sequence ID" value="NZ_CP026538.1"/>
</dbReference>
<dbReference type="OrthoDB" id="9763670at2"/>
<dbReference type="InterPro" id="IPR036942">
    <property type="entry name" value="Beta-barrel_TonB_sf"/>
</dbReference>
<dbReference type="Pfam" id="PF00593">
    <property type="entry name" value="TonB_dep_Rec_b-barrel"/>
    <property type="match status" value="1"/>
</dbReference>
<reference evidence="16 17" key="1">
    <citation type="submission" date="2018-02" db="EMBL/GenBank/DDBJ databases">
        <title>Genome sequence of Desulfovibrio carbinolicus DSM 3852.</title>
        <authorList>
            <person name="Wilbanks E."/>
            <person name="Skennerton C.T."/>
            <person name="Orphan V.J."/>
        </authorList>
    </citation>
    <scope>NUCLEOTIDE SEQUENCE [LARGE SCALE GENOMIC DNA]</scope>
    <source>
        <strain evidence="16 17">DSM 3852</strain>
    </source>
</reference>
<keyword evidence="2 11" id="KW-0813">Transport</keyword>
<keyword evidence="16" id="KW-0675">Receptor</keyword>
<evidence type="ECO:0000256" key="3">
    <source>
        <dbReference type="ARBA" id="ARBA00022452"/>
    </source>
</evidence>
<comment type="subcellular location">
    <subcellularLocation>
        <location evidence="1 11">Cell outer membrane</location>
        <topology evidence="1 11">Multi-pass membrane protein</topology>
    </subcellularLocation>
</comment>
<keyword evidence="8 12" id="KW-0798">TonB box</keyword>
<dbReference type="PROSITE" id="PS52016">
    <property type="entry name" value="TONB_DEPENDENT_REC_3"/>
    <property type="match status" value="1"/>
</dbReference>
<feature type="signal peptide" evidence="13">
    <location>
        <begin position="1"/>
        <end position="20"/>
    </location>
</feature>
<name>A0A4P6HJ05_9BACT</name>
<evidence type="ECO:0000256" key="11">
    <source>
        <dbReference type="PROSITE-ProRule" id="PRU01360"/>
    </source>
</evidence>
<dbReference type="Proteomes" id="UP000293296">
    <property type="component" value="Chromosome"/>
</dbReference>
<keyword evidence="17" id="KW-1185">Reference proteome</keyword>
<proteinExistence type="inferred from homology"/>
<dbReference type="Gene3D" id="2.40.170.20">
    <property type="entry name" value="TonB-dependent receptor, beta-barrel domain"/>
    <property type="match status" value="1"/>
</dbReference>
<dbReference type="CDD" id="cd01347">
    <property type="entry name" value="ligand_gated_channel"/>
    <property type="match status" value="1"/>
</dbReference>
<dbReference type="EMBL" id="CP026538">
    <property type="protein sequence ID" value="QAZ67061.1"/>
    <property type="molecule type" value="Genomic_DNA"/>
</dbReference>
<dbReference type="PANTHER" id="PTHR32552">
    <property type="entry name" value="FERRICHROME IRON RECEPTOR-RELATED"/>
    <property type="match status" value="1"/>
</dbReference>
<comment type="similarity">
    <text evidence="11 12">Belongs to the TonB-dependent receptor family.</text>
</comment>
<evidence type="ECO:0000256" key="2">
    <source>
        <dbReference type="ARBA" id="ARBA00022448"/>
    </source>
</evidence>
<keyword evidence="3 11" id="KW-1134">Transmembrane beta strand</keyword>
<evidence type="ECO:0000259" key="15">
    <source>
        <dbReference type="Pfam" id="PF07715"/>
    </source>
</evidence>
<feature type="chain" id="PRO_5020980751" evidence="13">
    <location>
        <begin position="21"/>
        <end position="695"/>
    </location>
</feature>
<evidence type="ECO:0000256" key="9">
    <source>
        <dbReference type="ARBA" id="ARBA00023136"/>
    </source>
</evidence>
<dbReference type="GO" id="GO:0006826">
    <property type="term" value="P:iron ion transport"/>
    <property type="evidence" value="ECO:0007669"/>
    <property type="project" value="UniProtKB-KW"/>
</dbReference>
<dbReference type="Pfam" id="PF07715">
    <property type="entry name" value="Plug"/>
    <property type="match status" value="1"/>
</dbReference>
<keyword evidence="5 11" id="KW-0812">Transmembrane</keyword>
<dbReference type="PANTHER" id="PTHR32552:SF81">
    <property type="entry name" value="TONB-DEPENDENT OUTER MEMBRANE RECEPTOR"/>
    <property type="match status" value="1"/>
</dbReference>
<evidence type="ECO:0000259" key="14">
    <source>
        <dbReference type="Pfam" id="PF00593"/>
    </source>
</evidence>
<evidence type="ECO:0000256" key="4">
    <source>
        <dbReference type="ARBA" id="ARBA00022496"/>
    </source>
</evidence>
<keyword evidence="4" id="KW-0410">Iron transport</keyword>
<evidence type="ECO:0000256" key="7">
    <source>
        <dbReference type="ARBA" id="ARBA00023065"/>
    </source>
</evidence>